<dbReference type="STRING" id="394096.DB31_4831"/>
<reference evidence="1 2" key="1">
    <citation type="submission" date="2014-04" db="EMBL/GenBank/DDBJ databases">
        <title>Genome assembly of Hyalangium minutum DSM 14724.</title>
        <authorList>
            <person name="Sharma G."/>
            <person name="Subramanian S."/>
        </authorList>
    </citation>
    <scope>NUCLEOTIDE SEQUENCE [LARGE SCALE GENOMIC DNA]</scope>
    <source>
        <strain evidence="1 2">DSM 14724</strain>
    </source>
</reference>
<comment type="caution">
    <text evidence="1">The sequence shown here is derived from an EMBL/GenBank/DDBJ whole genome shotgun (WGS) entry which is preliminary data.</text>
</comment>
<sequence>MRDTSQHKRVGVWGMGVLRQEVPKEAVRPTVLGSPGFVSGAPEIDQISF</sequence>
<keyword evidence="2" id="KW-1185">Reference proteome</keyword>
<dbReference type="EMBL" id="JMCB01000029">
    <property type="protein sequence ID" value="KFE60649.1"/>
    <property type="molecule type" value="Genomic_DNA"/>
</dbReference>
<organism evidence="1 2">
    <name type="scientific">Hyalangium minutum</name>
    <dbReference type="NCBI Taxonomy" id="394096"/>
    <lineage>
        <taxon>Bacteria</taxon>
        <taxon>Pseudomonadati</taxon>
        <taxon>Myxococcota</taxon>
        <taxon>Myxococcia</taxon>
        <taxon>Myxococcales</taxon>
        <taxon>Cystobacterineae</taxon>
        <taxon>Archangiaceae</taxon>
        <taxon>Hyalangium</taxon>
    </lineage>
</organism>
<name>A0A085VYY6_9BACT</name>
<gene>
    <name evidence="1" type="ORF">DB31_4831</name>
</gene>
<dbReference type="Proteomes" id="UP000028725">
    <property type="component" value="Unassembled WGS sequence"/>
</dbReference>
<accession>A0A085VYY6</accession>
<evidence type="ECO:0000313" key="2">
    <source>
        <dbReference type="Proteomes" id="UP000028725"/>
    </source>
</evidence>
<dbReference type="AlphaFoldDB" id="A0A085VYY6"/>
<proteinExistence type="predicted"/>
<evidence type="ECO:0000313" key="1">
    <source>
        <dbReference type="EMBL" id="KFE60649.1"/>
    </source>
</evidence>
<protein>
    <submittedName>
        <fullName evidence="1">Uncharacterized protein</fullName>
    </submittedName>
</protein>